<evidence type="ECO:0000256" key="1">
    <source>
        <dbReference type="ARBA" id="ARBA00004651"/>
    </source>
</evidence>
<keyword evidence="3" id="KW-1003">Cell membrane</keyword>
<dbReference type="Proteomes" id="UP001597079">
    <property type="component" value="Unassembled WGS sequence"/>
</dbReference>
<dbReference type="Gene3D" id="1.10.3720.10">
    <property type="entry name" value="MetI-like"/>
    <property type="match status" value="1"/>
</dbReference>
<keyword evidence="2 7" id="KW-0813">Transport</keyword>
<evidence type="ECO:0000256" key="3">
    <source>
        <dbReference type="ARBA" id="ARBA00022475"/>
    </source>
</evidence>
<dbReference type="SUPFAM" id="SSF161098">
    <property type="entry name" value="MetI-like"/>
    <property type="match status" value="1"/>
</dbReference>
<comment type="similarity">
    <text evidence="7">Belongs to the binding-protein-dependent transport system permease family.</text>
</comment>
<feature type="domain" description="ABC transmembrane type-1" evidence="8">
    <location>
        <begin position="88"/>
        <end position="302"/>
    </location>
</feature>
<feature type="transmembrane region" description="Helical" evidence="7">
    <location>
        <begin position="27"/>
        <end position="60"/>
    </location>
</feature>
<protein>
    <submittedName>
        <fullName evidence="9">Carbohydrate ABC transporter permease</fullName>
    </submittedName>
</protein>
<accession>A0ABW4JC12</accession>
<dbReference type="InterPro" id="IPR000515">
    <property type="entry name" value="MetI-like"/>
</dbReference>
<gene>
    <name evidence="9" type="ORF">ACFSB2_04160</name>
</gene>
<organism evidence="9 10">
    <name type="scientific">Alicyclobacillus fodiniaquatilis</name>
    <dbReference type="NCBI Taxonomy" id="1661150"/>
    <lineage>
        <taxon>Bacteria</taxon>
        <taxon>Bacillati</taxon>
        <taxon>Bacillota</taxon>
        <taxon>Bacilli</taxon>
        <taxon>Bacillales</taxon>
        <taxon>Alicyclobacillaceae</taxon>
        <taxon>Alicyclobacillus</taxon>
    </lineage>
</organism>
<comment type="subcellular location">
    <subcellularLocation>
        <location evidence="1 7">Cell membrane</location>
        <topology evidence="1 7">Multi-pass membrane protein</topology>
    </subcellularLocation>
</comment>
<reference evidence="10" key="1">
    <citation type="journal article" date="2019" name="Int. J. Syst. Evol. Microbiol.">
        <title>The Global Catalogue of Microorganisms (GCM) 10K type strain sequencing project: providing services to taxonomists for standard genome sequencing and annotation.</title>
        <authorList>
            <consortium name="The Broad Institute Genomics Platform"/>
            <consortium name="The Broad Institute Genome Sequencing Center for Infectious Disease"/>
            <person name="Wu L."/>
            <person name="Ma J."/>
        </authorList>
    </citation>
    <scope>NUCLEOTIDE SEQUENCE [LARGE SCALE GENOMIC DNA]</scope>
    <source>
        <strain evidence="10">CGMCC 1.12286</strain>
    </source>
</reference>
<keyword evidence="6 7" id="KW-0472">Membrane</keyword>
<dbReference type="RefSeq" id="WP_377941483.1">
    <property type="nucleotide sequence ID" value="NZ_JBHUCX010000013.1"/>
</dbReference>
<dbReference type="InterPro" id="IPR051393">
    <property type="entry name" value="ABC_transporter_permease"/>
</dbReference>
<dbReference type="InterPro" id="IPR035906">
    <property type="entry name" value="MetI-like_sf"/>
</dbReference>
<comment type="caution">
    <text evidence="9">The sequence shown here is derived from an EMBL/GenBank/DDBJ whole genome shotgun (WGS) entry which is preliminary data.</text>
</comment>
<name>A0ABW4JC12_9BACL</name>
<keyword evidence="4 7" id="KW-0812">Transmembrane</keyword>
<evidence type="ECO:0000259" key="8">
    <source>
        <dbReference type="PROSITE" id="PS50928"/>
    </source>
</evidence>
<feature type="transmembrane region" description="Helical" evidence="7">
    <location>
        <begin position="92"/>
        <end position="113"/>
    </location>
</feature>
<dbReference type="EMBL" id="JBHUCX010000013">
    <property type="protein sequence ID" value="MFD1673901.1"/>
    <property type="molecule type" value="Genomic_DNA"/>
</dbReference>
<keyword evidence="10" id="KW-1185">Reference proteome</keyword>
<dbReference type="PROSITE" id="PS50928">
    <property type="entry name" value="ABC_TM1"/>
    <property type="match status" value="1"/>
</dbReference>
<sequence>MDTSLIVASRRERTAALFRRRRTRKDLLVAALFLSPAFAFLMTFVYFPTVLAFLLAFFHYQIGGAGSTWVGVANFRAAAADAIFRRSLVNTIYFAAMVVPATLILATSIALLIDHAAKFYSFIRVLVLLPYVTPAIGTAIGWMWIYDPTYGLANAVLHWLHLPVLQWLQSPYLALPSIAIYSLWHGVGFDVVIMLSALHALPTGVLEASLVDGATPWRRFWRITLPLISPTMFFLAIVTTAGSLQAFSQVFALSSATGGPENSTATALFEVYQTAFTYGNFSYASAMAIILVILILLLTLFQRWVGKRMVFYQ</sequence>
<dbReference type="Pfam" id="PF00528">
    <property type="entry name" value="BPD_transp_1"/>
    <property type="match status" value="1"/>
</dbReference>
<dbReference type="PANTHER" id="PTHR30193:SF37">
    <property type="entry name" value="INNER MEMBRANE ABC TRANSPORTER PERMEASE PROTEIN YCJO"/>
    <property type="match status" value="1"/>
</dbReference>
<evidence type="ECO:0000256" key="4">
    <source>
        <dbReference type="ARBA" id="ARBA00022692"/>
    </source>
</evidence>
<evidence type="ECO:0000256" key="2">
    <source>
        <dbReference type="ARBA" id="ARBA00022448"/>
    </source>
</evidence>
<evidence type="ECO:0000256" key="5">
    <source>
        <dbReference type="ARBA" id="ARBA00022989"/>
    </source>
</evidence>
<feature type="transmembrane region" description="Helical" evidence="7">
    <location>
        <begin position="178"/>
        <end position="202"/>
    </location>
</feature>
<dbReference type="CDD" id="cd06261">
    <property type="entry name" value="TM_PBP2"/>
    <property type="match status" value="1"/>
</dbReference>
<keyword evidence="5 7" id="KW-1133">Transmembrane helix</keyword>
<evidence type="ECO:0000313" key="10">
    <source>
        <dbReference type="Proteomes" id="UP001597079"/>
    </source>
</evidence>
<evidence type="ECO:0000256" key="7">
    <source>
        <dbReference type="RuleBase" id="RU363032"/>
    </source>
</evidence>
<feature type="transmembrane region" description="Helical" evidence="7">
    <location>
        <begin position="223"/>
        <end position="244"/>
    </location>
</feature>
<evidence type="ECO:0000313" key="9">
    <source>
        <dbReference type="EMBL" id="MFD1673901.1"/>
    </source>
</evidence>
<feature type="transmembrane region" description="Helical" evidence="7">
    <location>
        <begin position="125"/>
        <end position="145"/>
    </location>
</feature>
<proteinExistence type="inferred from homology"/>
<evidence type="ECO:0000256" key="6">
    <source>
        <dbReference type="ARBA" id="ARBA00023136"/>
    </source>
</evidence>
<dbReference type="PANTHER" id="PTHR30193">
    <property type="entry name" value="ABC TRANSPORTER PERMEASE PROTEIN"/>
    <property type="match status" value="1"/>
</dbReference>
<feature type="transmembrane region" description="Helical" evidence="7">
    <location>
        <begin position="281"/>
        <end position="301"/>
    </location>
</feature>